<name>A0A450YJV6_9GAMM</name>
<dbReference type="PROSITE" id="PS51913">
    <property type="entry name" value="HTH_HARE"/>
    <property type="match status" value="1"/>
</dbReference>
<gene>
    <name evidence="4" type="ORF">BECKTC1821D_GA0114238_100662</name>
    <name evidence="5" type="ORF">BECKTC1821E_GA0114239_101447</name>
</gene>
<feature type="compositionally biased region" description="Basic and acidic residues" evidence="2">
    <location>
        <begin position="135"/>
        <end position="144"/>
    </location>
</feature>
<keyword evidence="5" id="KW-0540">Nuclease</keyword>
<proteinExistence type="predicted"/>
<keyword evidence="1" id="KW-0804">Transcription</keyword>
<protein>
    <submittedName>
        <fullName evidence="5">HB1, ASXL, restriction endonuclease HTH domain</fullName>
    </submittedName>
</protein>
<evidence type="ECO:0000313" key="4">
    <source>
        <dbReference type="EMBL" id="VFK39450.1"/>
    </source>
</evidence>
<sequence length="153" mass="17124">MDSVIIRAKERLEELKRTKSVKEFLACQKLISAAESFESMYGSDDGSRSSSSASRSSDKHSQAINRAIEDILSRSVRPLSLQEIMSQLSDRGFEISGKNPSRNVGSRLSHHDQFISVGRDQWVLKGKEANGFNDGRLDDVKKNSVESYQDPPF</sequence>
<organism evidence="5">
    <name type="scientific">Candidatus Kentrum sp. TC</name>
    <dbReference type="NCBI Taxonomy" id="2126339"/>
    <lineage>
        <taxon>Bacteria</taxon>
        <taxon>Pseudomonadati</taxon>
        <taxon>Pseudomonadota</taxon>
        <taxon>Gammaproteobacteria</taxon>
        <taxon>Candidatus Kentrum</taxon>
    </lineage>
</organism>
<accession>A0A450YJV6</accession>
<dbReference type="GO" id="GO:0004519">
    <property type="term" value="F:endonuclease activity"/>
    <property type="evidence" value="ECO:0007669"/>
    <property type="project" value="UniProtKB-KW"/>
</dbReference>
<evidence type="ECO:0000256" key="2">
    <source>
        <dbReference type="SAM" id="MobiDB-lite"/>
    </source>
</evidence>
<reference evidence="5" key="1">
    <citation type="submission" date="2019-02" db="EMBL/GenBank/DDBJ databases">
        <authorList>
            <person name="Gruber-Vodicka R. H."/>
            <person name="Seah K. B. B."/>
        </authorList>
    </citation>
    <scope>NUCLEOTIDE SEQUENCE</scope>
    <source>
        <strain evidence="4">BECK_BZ123</strain>
        <strain evidence="5">BECK_BZ125</strain>
    </source>
</reference>
<dbReference type="InterPro" id="IPR007759">
    <property type="entry name" value="Asxl_HARE-HTH"/>
</dbReference>
<feature type="domain" description="HTH HARE-type" evidence="3">
    <location>
        <begin position="62"/>
        <end position="127"/>
    </location>
</feature>
<dbReference type="AlphaFoldDB" id="A0A450YJV6"/>
<evidence type="ECO:0000256" key="1">
    <source>
        <dbReference type="ARBA" id="ARBA00023163"/>
    </source>
</evidence>
<evidence type="ECO:0000259" key="3">
    <source>
        <dbReference type="PROSITE" id="PS51913"/>
    </source>
</evidence>
<dbReference type="GO" id="GO:0006355">
    <property type="term" value="P:regulation of DNA-templated transcription"/>
    <property type="evidence" value="ECO:0007669"/>
    <property type="project" value="InterPro"/>
</dbReference>
<feature type="region of interest" description="Disordered" evidence="2">
    <location>
        <begin position="130"/>
        <end position="153"/>
    </location>
</feature>
<feature type="region of interest" description="Disordered" evidence="2">
    <location>
        <begin position="39"/>
        <end position="62"/>
    </location>
</feature>
<dbReference type="EMBL" id="CAADFT010000014">
    <property type="protein sequence ID" value="VFK41810.1"/>
    <property type="molecule type" value="Genomic_DNA"/>
</dbReference>
<keyword evidence="5" id="KW-0378">Hydrolase</keyword>
<keyword evidence="5" id="KW-0255">Endonuclease</keyword>
<dbReference type="EMBL" id="CAADFS010000006">
    <property type="protein sequence ID" value="VFK39450.1"/>
    <property type="molecule type" value="Genomic_DNA"/>
</dbReference>
<evidence type="ECO:0000313" key="5">
    <source>
        <dbReference type="EMBL" id="VFK41810.1"/>
    </source>
</evidence>
<feature type="compositionally biased region" description="Low complexity" evidence="2">
    <location>
        <begin position="42"/>
        <end position="55"/>
    </location>
</feature>